<evidence type="ECO:0000313" key="7">
    <source>
        <dbReference type="Proteomes" id="UP001286174"/>
    </source>
</evidence>
<dbReference type="GO" id="GO:0046872">
    <property type="term" value="F:metal ion binding"/>
    <property type="evidence" value="ECO:0007669"/>
    <property type="project" value="UniProtKB-KW"/>
</dbReference>
<protein>
    <submittedName>
        <fullName evidence="6">ChbG/HpnK family deacetylase</fullName>
    </submittedName>
</protein>
<dbReference type="EMBL" id="JALBUR010000013">
    <property type="protein sequence ID" value="MDX8419744.1"/>
    <property type="molecule type" value="Genomic_DNA"/>
</dbReference>
<comment type="caution">
    <text evidence="6">The sequence shown here is derived from an EMBL/GenBank/DDBJ whole genome shotgun (WGS) entry which is preliminary data.</text>
</comment>
<keyword evidence="5" id="KW-0119">Carbohydrate metabolism</keyword>
<evidence type="ECO:0000256" key="4">
    <source>
        <dbReference type="ARBA" id="ARBA00022842"/>
    </source>
</evidence>
<name>A0AB35U8K1_9FIRM</name>
<evidence type="ECO:0000256" key="3">
    <source>
        <dbReference type="ARBA" id="ARBA00022801"/>
    </source>
</evidence>
<accession>A0AB35U8K1</accession>
<proteinExistence type="predicted"/>
<keyword evidence="7" id="KW-1185">Reference proteome</keyword>
<dbReference type="AlphaFoldDB" id="A0AB35U8K1"/>
<dbReference type="Proteomes" id="UP001286174">
    <property type="component" value="Unassembled WGS sequence"/>
</dbReference>
<reference evidence="6 7" key="1">
    <citation type="submission" date="2022-03" db="EMBL/GenBank/DDBJ databases">
        <title>Novel taxa within the pig intestine.</title>
        <authorList>
            <person name="Wylensek D."/>
            <person name="Bishof K."/>
            <person name="Afrizal A."/>
            <person name="Clavel T."/>
        </authorList>
    </citation>
    <scope>NUCLEOTIDE SEQUENCE [LARGE SCALE GENOMIC DNA]</scope>
    <source>
        <strain evidence="6 7">CLA-KB-P133</strain>
    </source>
</reference>
<evidence type="ECO:0000256" key="5">
    <source>
        <dbReference type="ARBA" id="ARBA00023277"/>
    </source>
</evidence>
<dbReference type="InterPro" id="IPR006879">
    <property type="entry name" value="YdjC-like"/>
</dbReference>
<dbReference type="GO" id="GO:0019213">
    <property type="term" value="F:deacetylase activity"/>
    <property type="evidence" value="ECO:0007669"/>
    <property type="project" value="TreeGrafter"/>
</dbReference>
<dbReference type="PANTHER" id="PTHR31609:SF1">
    <property type="entry name" value="CARBOHYDRATE DEACETYLASE"/>
    <property type="match status" value="1"/>
</dbReference>
<keyword evidence="2" id="KW-0479">Metal-binding</keyword>
<dbReference type="SUPFAM" id="SSF88713">
    <property type="entry name" value="Glycoside hydrolase/deacetylase"/>
    <property type="match status" value="1"/>
</dbReference>
<gene>
    <name evidence="6" type="ORF">MOZ60_06510</name>
</gene>
<evidence type="ECO:0000256" key="2">
    <source>
        <dbReference type="ARBA" id="ARBA00022723"/>
    </source>
</evidence>
<evidence type="ECO:0000256" key="1">
    <source>
        <dbReference type="ARBA" id="ARBA00001946"/>
    </source>
</evidence>
<keyword evidence="3" id="KW-0378">Hydrolase</keyword>
<evidence type="ECO:0000313" key="6">
    <source>
        <dbReference type="EMBL" id="MDX8419744.1"/>
    </source>
</evidence>
<dbReference type="Gene3D" id="3.20.20.370">
    <property type="entry name" value="Glycoside hydrolase/deacetylase"/>
    <property type="match status" value="1"/>
</dbReference>
<keyword evidence="4" id="KW-0460">Magnesium</keyword>
<comment type="cofactor">
    <cofactor evidence="1">
        <name>Mg(2+)</name>
        <dbReference type="ChEBI" id="CHEBI:18420"/>
    </cofactor>
</comment>
<dbReference type="RefSeq" id="WP_370596061.1">
    <property type="nucleotide sequence ID" value="NZ_JALBUR010000013.1"/>
</dbReference>
<dbReference type="InterPro" id="IPR011330">
    <property type="entry name" value="Glyco_hydro/deAcase_b/a-brl"/>
</dbReference>
<dbReference type="Pfam" id="PF04794">
    <property type="entry name" value="YdjC"/>
    <property type="match status" value="1"/>
</dbReference>
<dbReference type="PANTHER" id="PTHR31609">
    <property type="entry name" value="YDJC DEACETYLASE FAMILY MEMBER"/>
    <property type="match status" value="1"/>
</dbReference>
<sequence length="268" mass="29551">MKLIAQSDDYGITPGCARGALEAIRHGIIRNTGLFANMPWAKECVDEISPFLDQIAFGIDLNASTGPSLLGHEALPALTKEDGMFYGSRENRAMDTDENGHDHLAAVSDQLEAEFEAQIKMYIKLVGHTPDYIHNHAYGTATTMAVSQKLAAKYHCIWTDSVMKKENVAPAGMGWYKFGASPEKQLEEDMTGYLVSDAGGMLSSGKEYGYLVCHCGYADARIFALSSFNLCRAKDLEAVTSDAVAQWVKDHGIELITFRDLPRDWEEK</sequence>
<dbReference type="GO" id="GO:0005975">
    <property type="term" value="P:carbohydrate metabolic process"/>
    <property type="evidence" value="ECO:0007669"/>
    <property type="project" value="InterPro"/>
</dbReference>
<dbReference type="GO" id="GO:0016787">
    <property type="term" value="F:hydrolase activity"/>
    <property type="evidence" value="ECO:0007669"/>
    <property type="project" value="UniProtKB-KW"/>
</dbReference>
<organism evidence="6 7">
    <name type="scientific">Grylomicrobium aquisgranensis</name>
    <dbReference type="NCBI Taxonomy" id="2926318"/>
    <lineage>
        <taxon>Bacteria</taxon>
        <taxon>Bacillati</taxon>
        <taxon>Bacillota</taxon>
        <taxon>Erysipelotrichia</taxon>
        <taxon>Erysipelotrichales</taxon>
        <taxon>Erysipelotrichaceae</taxon>
        <taxon>Grylomicrobium</taxon>
    </lineage>
</organism>